<evidence type="ECO:0000256" key="1">
    <source>
        <dbReference type="ARBA" id="ARBA00023242"/>
    </source>
</evidence>
<reference evidence="3 4" key="1">
    <citation type="journal article" date="2016" name="PLoS Pathog.">
        <title>Biosynthesis of antibiotic leucinostatins in bio-control fungus Purpureocillium lilacinum and their inhibition on phytophthora revealed by genome mining.</title>
        <authorList>
            <person name="Wang G."/>
            <person name="Liu Z."/>
            <person name="Lin R."/>
            <person name="Li E."/>
            <person name="Mao Z."/>
            <person name="Ling J."/>
            <person name="Yang Y."/>
            <person name="Yin W.B."/>
            <person name="Xie B."/>
        </authorList>
    </citation>
    <scope>NUCLEOTIDE SEQUENCE [LARGE SCALE GENOMIC DNA]</scope>
    <source>
        <strain evidence="3">170</strain>
    </source>
</reference>
<organism evidence="3 4">
    <name type="scientific">Pochonia chlamydosporia 170</name>
    <dbReference type="NCBI Taxonomy" id="1380566"/>
    <lineage>
        <taxon>Eukaryota</taxon>
        <taxon>Fungi</taxon>
        <taxon>Dikarya</taxon>
        <taxon>Ascomycota</taxon>
        <taxon>Pezizomycotina</taxon>
        <taxon>Sordariomycetes</taxon>
        <taxon>Hypocreomycetidae</taxon>
        <taxon>Hypocreales</taxon>
        <taxon>Clavicipitaceae</taxon>
        <taxon>Pochonia</taxon>
    </lineage>
</organism>
<keyword evidence="4" id="KW-1185">Reference proteome</keyword>
<dbReference type="GO" id="GO:0003677">
    <property type="term" value="F:DNA binding"/>
    <property type="evidence" value="ECO:0007669"/>
    <property type="project" value="UniProtKB-KW"/>
</dbReference>
<accession>A0A179G8Q9</accession>
<evidence type="ECO:0000313" key="4">
    <source>
        <dbReference type="Proteomes" id="UP000078397"/>
    </source>
</evidence>
<proteinExistence type="predicted"/>
<dbReference type="KEGG" id="pchm:VFPPC_01751"/>
<keyword evidence="1" id="KW-0539">Nucleus</keyword>
<name>A0A179G8Q9_METCM</name>
<dbReference type="InterPro" id="IPR053157">
    <property type="entry name" value="Sterol_Uptake_Regulator"/>
</dbReference>
<dbReference type="STRING" id="1380566.A0A179G8Q9"/>
<dbReference type="GO" id="GO:0001228">
    <property type="term" value="F:DNA-binding transcription activator activity, RNA polymerase II-specific"/>
    <property type="evidence" value="ECO:0007669"/>
    <property type="project" value="TreeGrafter"/>
</dbReference>
<dbReference type="Pfam" id="PF11951">
    <property type="entry name" value="Fungal_trans_2"/>
    <property type="match status" value="1"/>
</dbReference>
<dbReference type="PANTHER" id="PTHR47784">
    <property type="entry name" value="STEROL UPTAKE CONTROL PROTEIN 2"/>
    <property type="match status" value="1"/>
</dbReference>
<dbReference type="AlphaFoldDB" id="A0A179G8Q9"/>
<gene>
    <name evidence="3" type="ORF">VFPPC_01751</name>
</gene>
<comment type="caution">
    <text evidence="3">The sequence shown here is derived from an EMBL/GenBank/DDBJ whole genome shotgun (WGS) entry which is preliminary data.</text>
</comment>
<feature type="compositionally biased region" description="Polar residues" evidence="2">
    <location>
        <begin position="23"/>
        <end position="44"/>
    </location>
</feature>
<dbReference type="Proteomes" id="UP000078397">
    <property type="component" value="Unassembled WGS sequence"/>
</dbReference>
<dbReference type="OrthoDB" id="3546279at2759"/>
<evidence type="ECO:0000256" key="2">
    <source>
        <dbReference type="SAM" id="MobiDB-lite"/>
    </source>
</evidence>
<feature type="region of interest" description="Disordered" evidence="2">
    <location>
        <begin position="13"/>
        <end position="55"/>
    </location>
</feature>
<protein>
    <submittedName>
        <fullName evidence="3">Zn(2)-C6 fungal-type DNA-binding domain-containing protein</fullName>
    </submittedName>
</protein>
<dbReference type="InterPro" id="IPR021858">
    <property type="entry name" value="Fun_TF"/>
</dbReference>
<dbReference type="GeneID" id="28845519"/>
<sequence>MVGQKSCDRHGVDCVYDRPAKSNGPSTPKIQRNASFERTSQTAGSSSESSHLMIGESRDRRYREMRLLHYFTVKVTRTFPGYFLPEVKTIWTEDVPVMAMEYEPLLNAIMALSIQHMVFMDTTSGILQPNQLASQGAKYLEATLQEHRRAIGSLDRTIADPASFTSVILALYAFANLRERTFEPYIPPVPWLQMCKGVMNVFRITMAFVRNDPTAKINVVNQSSSAFVEPSVIFCEAHRNRFPYLLISQPRESDTEEDQEAYSSTACLIGALLTAQEGGEPSVTTWRKVVIFPILFPMRFVDLLSLRRPRALVILAHYFGVASKFDSVWWVGDSPRREVLAIAEYLGSDWQYQMAWPMEAIRQTSTPSGLAATIQ</sequence>
<evidence type="ECO:0000313" key="3">
    <source>
        <dbReference type="EMBL" id="OAQ74195.1"/>
    </source>
</evidence>
<dbReference type="EMBL" id="LSBJ02000001">
    <property type="protein sequence ID" value="OAQ74195.1"/>
    <property type="molecule type" value="Genomic_DNA"/>
</dbReference>
<dbReference type="PANTHER" id="PTHR47784:SF5">
    <property type="entry name" value="STEROL UPTAKE CONTROL PROTEIN 2"/>
    <property type="match status" value="1"/>
</dbReference>
<dbReference type="RefSeq" id="XP_018150278.1">
    <property type="nucleotide sequence ID" value="XM_018281525.1"/>
</dbReference>
<keyword evidence="3" id="KW-0238">DNA-binding</keyword>